<dbReference type="RefSeq" id="WP_146584290.1">
    <property type="nucleotide sequence ID" value="NZ_SJPO01000002.1"/>
</dbReference>
<dbReference type="PANTHER" id="PTHR43737:SF1">
    <property type="entry name" value="DUF1501 DOMAIN-CONTAINING PROTEIN"/>
    <property type="match status" value="1"/>
</dbReference>
<dbReference type="PROSITE" id="PS51318">
    <property type="entry name" value="TAT"/>
    <property type="match status" value="1"/>
</dbReference>
<gene>
    <name evidence="1" type="ORF">Pla123a_08390</name>
</gene>
<dbReference type="SUPFAM" id="SSF53649">
    <property type="entry name" value="Alkaline phosphatase-like"/>
    <property type="match status" value="1"/>
</dbReference>
<keyword evidence="2" id="KW-1185">Reference proteome</keyword>
<evidence type="ECO:0000313" key="2">
    <source>
        <dbReference type="Proteomes" id="UP000318478"/>
    </source>
</evidence>
<comment type="caution">
    <text evidence="1">The sequence shown here is derived from an EMBL/GenBank/DDBJ whole genome shotgun (WGS) entry which is preliminary data.</text>
</comment>
<evidence type="ECO:0008006" key="3">
    <source>
        <dbReference type="Google" id="ProtNLM"/>
    </source>
</evidence>
<dbReference type="InterPro" id="IPR006311">
    <property type="entry name" value="TAT_signal"/>
</dbReference>
<dbReference type="PANTHER" id="PTHR43737">
    <property type="entry name" value="BLL7424 PROTEIN"/>
    <property type="match status" value="1"/>
</dbReference>
<accession>A0A5C5YTE4</accession>
<dbReference type="OrthoDB" id="127333at2"/>
<dbReference type="Proteomes" id="UP000318478">
    <property type="component" value="Unassembled WGS sequence"/>
</dbReference>
<name>A0A5C5YTE4_9BACT</name>
<dbReference type="Pfam" id="PF07394">
    <property type="entry name" value="DUF1501"/>
    <property type="match status" value="1"/>
</dbReference>
<sequence length="434" mass="46883">MPLQHQIDVGLRGGRVASRRDFLRNVGAAATAATAAGVLSWTDRVALAASDLRRRGKRCILLWMAGGPSQFETFNPKPGHENGGPTKAISTSVSGIQISENLPRLAKVMNELAVIRSMASKEGSHPRASFLMHHGYLPMGGVKFPTLGANVAHQIGDASSELPSFVRIGRGGQNPGNGGFLGVDYDPLILASADRPPENSRPTTDRARYERRLGLLKNLETSFGAVEGADVVADHKKLIEASSEMILSPRMEAFDLDREDQRTRDAYGEGQFASGCLLARRLLDFGVTFVEVTLNGWDTHNDNAARTAELCGQFDQPMAALISDLKQRGQLDDTLVIWMGEFGRTPRINGRAGRDHYPRAFNVAMAGCGVRGGQVIGQTSPGGEQVTDRPVSPKDLYQSIYTALGINPDHENMSLSGRPIRLVDEGAPVDELFG</sequence>
<dbReference type="EMBL" id="SJPO01000002">
    <property type="protein sequence ID" value="TWT78050.1"/>
    <property type="molecule type" value="Genomic_DNA"/>
</dbReference>
<proteinExistence type="predicted"/>
<dbReference type="InterPro" id="IPR010869">
    <property type="entry name" value="DUF1501"/>
</dbReference>
<dbReference type="Gene3D" id="3.40.720.10">
    <property type="entry name" value="Alkaline Phosphatase, subunit A"/>
    <property type="match status" value="1"/>
</dbReference>
<dbReference type="InterPro" id="IPR017850">
    <property type="entry name" value="Alkaline_phosphatase_core_sf"/>
</dbReference>
<dbReference type="AlphaFoldDB" id="A0A5C5YTE4"/>
<protein>
    <recommendedName>
        <fullName evidence="3">DUF1501 domain-containing protein</fullName>
    </recommendedName>
</protein>
<organism evidence="1 2">
    <name type="scientific">Posidoniimonas polymericola</name>
    <dbReference type="NCBI Taxonomy" id="2528002"/>
    <lineage>
        <taxon>Bacteria</taxon>
        <taxon>Pseudomonadati</taxon>
        <taxon>Planctomycetota</taxon>
        <taxon>Planctomycetia</taxon>
        <taxon>Pirellulales</taxon>
        <taxon>Lacipirellulaceae</taxon>
        <taxon>Posidoniimonas</taxon>
    </lineage>
</organism>
<reference evidence="1 2" key="1">
    <citation type="submission" date="2019-02" db="EMBL/GenBank/DDBJ databases">
        <title>Deep-cultivation of Planctomycetes and their phenomic and genomic characterization uncovers novel biology.</title>
        <authorList>
            <person name="Wiegand S."/>
            <person name="Jogler M."/>
            <person name="Boedeker C."/>
            <person name="Pinto D."/>
            <person name="Vollmers J."/>
            <person name="Rivas-Marin E."/>
            <person name="Kohn T."/>
            <person name="Peeters S.H."/>
            <person name="Heuer A."/>
            <person name="Rast P."/>
            <person name="Oberbeckmann S."/>
            <person name="Bunk B."/>
            <person name="Jeske O."/>
            <person name="Meyerdierks A."/>
            <person name="Storesund J.E."/>
            <person name="Kallscheuer N."/>
            <person name="Luecker S."/>
            <person name="Lage O.M."/>
            <person name="Pohl T."/>
            <person name="Merkel B.J."/>
            <person name="Hornburger P."/>
            <person name="Mueller R.-W."/>
            <person name="Bruemmer F."/>
            <person name="Labrenz M."/>
            <person name="Spormann A.M."/>
            <person name="Op Den Camp H."/>
            <person name="Overmann J."/>
            <person name="Amann R."/>
            <person name="Jetten M.S.M."/>
            <person name="Mascher T."/>
            <person name="Medema M.H."/>
            <person name="Devos D.P."/>
            <person name="Kaster A.-K."/>
            <person name="Ovreas L."/>
            <person name="Rohde M."/>
            <person name="Galperin M.Y."/>
            <person name="Jogler C."/>
        </authorList>
    </citation>
    <scope>NUCLEOTIDE SEQUENCE [LARGE SCALE GENOMIC DNA]</scope>
    <source>
        <strain evidence="1 2">Pla123a</strain>
    </source>
</reference>
<evidence type="ECO:0000313" key="1">
    <source>
        <dbReference type="EMBL" id="TWT78050.1"/>
    </source>
</evidence>